<dbReference type="Proteomes" id="UP000829398">
    <property type="component" value="Chromosome 5"/>
</dbReference>
<protein>
    <submittedName>
        <fullName evidence="1">Thioredoxin-like protein CDSP32</fullName>
    </submittedName>
</protein>
<accession>A0ACB8KYA5</accession>
<evidence type="ECO:0000313" key="1">
    <source>
        <dbReference type="EMBL" id="KAH9759276.1"/>
    </source>
</evidence>
<proteinExistence type="predicted"/>
<evidence type="ECO:0000313" key="2">
    <source>
        <dbReference type="Proteomes" id="UP000829398"/>
    </source>
</evidence>
<name>A0ACB8KYA5_CITSI</name>
<organism evidence="1 2">
    <name type="scientific">Citrus sinensis</name>
    <name type="common">Sweet orange</name>
    <name type="synonym">Citrus aurantium var. sinensis</name>
    <dbReference type="NCBI Taxonomy" id="2711"/>
    <lineage>
        <taxon>Eukaryota</taxon>
        <taxon>Viridiplantae</taxon>
        <taxon>Streptophyta</taxon>
        <taxon>Embryophyta</taxon>
        <taxon>Tracheophyta</taxon>
        <taxon>Spermatophyta</taxon>
        <taxon>Magnoliopsida</taxon>
        <taxon>eudicotyledons</taxon>
        <taxon>Gunneridae</taxon>
        <taxon>Pentapetalae</taxon>
        <taxon>rosids</taxon>
        <taxon>malvids</taxon>
        <taxon>Sapindales</taxon>
        <taxon>Rutaceae</taxon>
        <taxon>Aurantioideae</taxon>
        <taxon>Citrus</taxon>
    </lineage>
</organism>
<sequence>MTEIFIIDISVVSALPRSHPWKHSNSIQSNANSISGAWSGCGWILALHSMAVVTNFILKLPLSLSANPKFTPLRSPHSLFSPPIFAKPQSLTKPKTSRTQLLITKATAAPGTKNAPRDERVKKVHSIEEFDEALRLAKNKLVVVEFAASRSLDSSKIYPFMVDLSRQCNDVEFILVMGDEMNGDENDSCMQFLRDMNVVEVPTFLFIRDGQIRGRCRKQGQAGRWDNNN</sequence>
<comment type="caution">
    <text evidence="1">The sequence shown here is derived from an EMBL/GenBank/DDBJ whole genome shotgun (WGS) entry which is preliminary data.</text>
</comment>
<keyword evidence="2" id="KW-1185">Reference proteome</keyword>
<gene>
    <name evidence="1" type="ORF">KPL71_016952</name>
</gene>
<dbReference type="EMBL" id="CM039174">
    <property type="protein sequence ID" value="KAH9759276.1"/>
    <property type="molecule type" value="Genomic_DNA"/>
</dbReference>
<reference evidence="2" key="1">
    <citation type="journal article" date="2023" name="Hortic. Res.">
        <title>A chromosome-level phased genome enabling allele-level studies in sweet orange: a case study on citrus Huanglongbing tolerance.</title>
        <authorList>
            <person name="Wu B."/>
            <person name="Yu Q."/>
            <person name="Deng Z."/>
            <person name="Duan Y."/>
            <person name="Luo F."/>
            <person name="Gmitter F. Jr."/>
        </authorList>
    </citation>
    <scope>NUCLEOTIDE SEQUENCE [LARGE SCALE GENOMIC DNA]</scope>
    <source>
        <strain evidence="2">cv. Valencia</strain>
    </source>
</reference>